<dbReference type="InterPro" id="IPR036047">
    <property type="entry name" value="F-box-like_dom_sf"/>
</dbReference>
<reference evidence="1" key="1">
    <citation type="submission" date="2023-07" db="EMBL/GenBank/DDBJ databases">
        <title>A chromosome-level genome assembly of Lolium multiflorum.</title>
        <authorList>
            <person name="Chen Y."/>
            <person name="Copetti D."/>
            <person name="Kolliker R."/>
            <person name="Studer B."/>
        </authorList>
    </citation>
    <scope>NUCLEOTIDE SEQUENCE</scope>
    <source>
        <strain evidence="1">02402/16</strain>
        <tissue evidence="1">Leaf</tissue>
    </source>
</reference>
<dbReference type="EMBL" id="JAUUTY010000001">
    <property type="protein sequence ID" value="KAK1693615.1"/>
    <property type="molecule type" value="Genomic_DNA"/>
</dbReference>
<dbReference type="Proteomes" id="UP001231189">
    <property type="component" value="Unassembled WGS sequence"/>
</dbReference>
<gene>
    <name evidence="1" type="ORF">QYE76_010312</name>
</gene>
<dbReference type="SUPFAM" id="SSF81383">
    <property type="entry name" value="F-box domain"/>
    <property type="match status" value="1"/>
</dbReference>
<dbReference type="PANTHER" id="PTHR33207">
    <property type="entry name" value="F-BOX DOMAIN CONTAINING PROTEIN-RELATED"/>
    <property type="match status" value="1"/>
</dbReference>
<proteinExistence type="predicted"/>
<evidence type="ECO:0000313" key="1">
    <source>
        <dbReference type="EMBL" id="KAK1693615.1"/>
    </source>
</evidence>
<keyword evidence="2" id="KW-1185">Reference proteome</keyword>
<organism evidence="1 2">
    <name type="scientific">Lolium multiflorum</name>
    <name type="common">Italian ryegrass</name>
    <name type="synonym">Lolium perenne subsp. multiflorum</name>
    <dbReference type="NCBI Taxonomy" id="4521"/>
    <lineage>
        <taxon>Eukaryota</taxon>
        <taxon>Viridiplantae</taxon>
        <taxon>Streptophyta</taxon>
        <taxon>Embryophyta</taxon>
        <taxon>Tracheophyta</taxon>
        <taxon>Spermatophyta</taxon>
        <taxon>Magnoliopsida</taxon>
        <taxon>Liliopsida</taxon>
        <taxon>Poales</taxon>
        <taxon>Poaceae</taxon>
        <taxon>BOP clade</taxon>
        <taxon>Pooideae</taxon>
        <taxon>Poodae</taxon>
        <taxon>Poeae</taxon>
        <taxon>Poeae Chloroplast Group 2 (Poeae type)</taxon>
        <taxon>Loliodinae</taxon>
        <taxon>Loliinae</taxon>
        <taxon>Lolium</taxon>
    </lineage>
</organism>
<comment type="caution">
    <text evidence="1">The sequence shown here is derived from an EMBL/GenBank/DDBJ whole genome shotgun (WGS) entry which is preliminary data.</text>
</comment>
<evidence type="ECO:0000313" key="2">
    <source>
        <dbReference type="Proteomes" id="UP001231189"/>
    </source>
</evidence>
<evidence type="ECO:0008006" key="3">
    <source>
        <dbReference type="Google" id="ProtNLM"/>
    </source>
</evidence>
<protein>
    <recommendedName>
        <fullName evidence="3">F-box domain-containing protein</fullName>
    </recommendedName>
</protein>
<dbReference type="AlphaFoldDB" id="A0AAD8TX16"/>
<accession>A0AAD8TX16</accession>
<name>A0AAD8TX16_LOLMU</name>
<sequence length="420" mass="45675">MADATAAATAMGHASGDALATMFVPPFLPDGVVCDILIRLPATVDVYRAAAVCRGWTGWIGVTRTPDFLRSYLRPLPVPPRGPASIIAQPRRSVDAGYVHLAVISVVPGENGLPVNMPIDPKFAISATGEKTLDGDVTPLKSVADPMVEEEEEALQAELAGAAKVGVDFFQRTVPSLDLAIVASHGSLLLCRSSNSRYYICDASANRWMELPRTDPLPQAAVSHVGFKYNVINGKLSFEVVLLSSADPGHITVDSFTCNSTGAMWQRQVLHAPEAVLRLGEESPGPGVYAAGCFYWLSQSAGQVLVYNCATGLISIHPEPGMQVENITRVQASRALSYDDGKLRFWAVDLAMENGRLQARLQAWEAEGAPWPDWQFSKRILKYDVDTGEITEVARFRQPTVESRLDLAYRRISMFPLYIG</sequence>